<reference evidence="1" key="1">
    <citation type="journal article" date="2020" name="Stud. Mycol.">
        <title>101 Dothideomycetes genomes: a test case for predicting lifestyles and emergence of pathogens.</title>
        <authorList>
            <person name="Haridas S."/>
            <person name="Albert R."/>
            <person name="Binder M."/>
            <person name="Bloem J."/>
            <person name="Labutti K."/>
            <person name="Salamov A."/>
            <person name="Andreopoulos B."/>
            <person name="Baker S."/>
            <person name="Barry K."/>
            <person name="Bills G."/>
            <person name="Bluhm B."/>
            <person name="Cannon C."/>
            <person name="Castanera R."/>
            <person name="Culley D."/>
            <person name="Daum C."/>
            <person name="Ezra D."/>
            <person name="Gonzalez J."/>
            <person name="Henrissat B."/>
            <person name="Kuo A."/>
            <person name="Liang C."/>
            <person name="Lipzen A."/>
            <person name="Lutzoni F."/>
            <person name="Magnuson J."/>
            <person name="Mondo S."/>
            <person name="Nolan M."/>
            <person name="Ohm R."/>
            <person name="Pangilinan J."/>
            <person name="Park H.-J."/>
            <person name="Ramirez L."/>
            <person name="Alfaro M."/>
            <person name="Sun H."/>
            <person name="Tritt A."/>
            <person name="Yoshinaga Y."/>
            <person name="Zwiers L.-H."/>
            <person name="Turgeon B."/>
            <person name="Goodwin S."/>
            <person name="Spatafora J."/>
            <person name="Crous P."/>
            <person name="Grigoriev I."/>
        </authorList>
    </citation>
    <scope>NUCLEOTIDE SEQUENCE</scope>
    <source>
        <strain evidence="1">CBS 207.26</strain>
    </source>
</reference>
<dbReference type="AlphaFoldDB" id="A0A6A6D8E9"/>
<evidence type="ECO:0000313" key="1">
    <source>
        <dbReference type="EMBL" id="KAF2175687.1"/>
    </source>
</evidence>
<proteinExistence type="predicted"/>
<keyword evidence="2" id="KW-1185">Reference proteome</keyword>
<gene>
    <name evidence="1" type="ORF">K469DRAFT_56269</name>
</gene>
<dbReference type="EMBL" id="ML994727">
    <property type="protein sequence ID" value="KAF2175687.1"/>
    <property type="molecule type" value="Genomic_DNA"/>
</dbReference>
<accession>A0A6A6D8E9</accession>
<name>A0A6A6D8E9_9PEZI</name>
<sequence length="140" mass="15910">MNIRQLISIQLFHVQISRSVCLGVSLVKPVPPQFFCCFFRLFSKPKRTYQTTQNHDTKGYTYANHCFISFSKALSRWYYGSFGGIPKVAECPVLNSTFFQRGCLKRCISRCGGTVARYAHQITSLQQKIPSSHVLGFSAQ</sequence>
<dbReference type="Proteomes" id="UP000800200">
    <property type="component" value="Unassembled WGS sequence"/>
</dbReference>
<protein>
    <submittedName>
        <fullName evidence="1">Uncharacterized protein</fullName>
    </submittedName>
</protein>
<organism evidence="1 2">
    <name type="scientific">Zopfia rhizophila CBS 207.26</name>
    <dbReference type="NCBI Taxonomy" id="1314779"/>
    <lineage>
        <taxon>Eukaryota</taxon>
        <taxon>Fungi</taxon>
        <taxon>Dikarya</taxon>
        <taxon>Ascomycota</taxon>
        <taxon>Pezizomycotina</taxon>
        <taxon>Dothideomycetes</taxon>
        <taxon>Dothideomycetes incertae sedis</taxon>
        <taxon>Zopfiaceae</taxon>
        <taxon>Zopfia</taxon>
    </lineage>
</organism>
<evidence type="ECO:0000313" key="2">
    <source>
        <dbReference type="Proteomes" id="UP000800200"/>
    </source>
</evidence>